<protein>
    <submittedName>
        <fullName evidence="1">Uncharacterized protein</fullName>
    </submittedName>
</protein>
<feature type="non-terminal residue" evidence="1">
    <location>
        <position position="160"/>
    </location>
</feature>
<dbReference type="Gene3D" id="3.40.50.150">
    <property type="entry name" value="Vaccinia Virus protein VP39"/>
    <property type="match status" value="1"/>
</dbReference>
<reference evidence="1" key="1">
    <citation type="submission" date="2021-02" db="EMBL/GenBank/DDBJ databases">
        <authorList>
            <person name="Dougan E. K."/>
            <person name="Rhodes N."/>
            <person name="Thang M."/>
            <person name="Chan C."/>
        </authorList>
    </citation>
    <scope>NUCLEOTIDE SEQUENCE</scope>
</reference>
<dbReference type="EMBL" id="CAJNNW010035461">
    <property type="protein sequence ID" value="CAE8727909.1"/>
    <property type="molecule type" value="Genomic_DNA"/>
</dbReference>
<evidence type="ECO:0000313" key="1">
    <source>
        <dbReference type="EMBL" id="CAE8727909.1"/>
    </source>
</evidence>
<gene>
    <name evidence="1" type="ORF">PGLA2088_LOCUS44954</name>
</gene>
<dbReference type="InterPro" id="IPR029063">
    <property type="entry name" value="SAM-dependent_MTases_sf"/>
</dbReference>
<sequence length="160" mass="18213">MKLQTGIVCIDPFTGVSGMWATRKAFRAATGLNRREGTHIVADGPLLLDEYGHSRIFELFLANVMAHGHEDFVMPLRVSSITGFRLLRTIREENRVDQLPQVIYLDSAHEEDETMLEVKEAWRVLDAPGVLFGDDWSWPGVRKDVAKFAARLNLRNFTQE</sequence>
<comment type="caution">
    <text evidence="1">The sequence shown here is derived from an EMBL/GenBank/DDBJ whole genome shotgun (WGS) entry which is preliminary data.</text>
</comment>
<name>A0A813LEX7_POLGL</name>
<dbReference type="Proteomes" id="UP000626109">
    <property type="component" value="Unassembled WGS sequence"/>
</dbReference>
<evidence type="ECO:0000313" key="2">
    <source>
        <dbReference type="Proteomes" id="UP000626109"/>
    </source>
</evidence>
<proteinExistence type="predicted"/>
<accession>A0A813LEX7</accession>
<organism evidence="1 2">
    <name type="scientific">Polarella glacialis</name>
    <name type="common">Dinoflagellate</name>
    <dbReference type="NCBI Taxonomy" id="89957"/>
    <lineage>
        <taxon>Eukaryota</taxon>
        <taxon>Sar</taxon>
        <taxon>Alveolata</taxon>
        <taxon>Dinophyceae</taxon>
        <taxon>Suessiales</taxon>
        <taxon>Suessiaceae</taxon>
        <taxon>Polarella</taxon>
    </lineage>
</organism>
<dbReference type="AlphaFoldDB" id="A0A813LEX7"/>